<dbReference type="Proteomes" id="UP000339690">
    <property type="component" value="Chromosome"/>
</dbReference>
<keyword evidence="2" id="KW-1185">Reference proteome</keyword>
<evidence type="ECO:0000313" key="1">
    <source>
        <dbReference type="EMBL" id="QGH36656.1"/>
    </source>
</evidence>
<proteinExistence type="predicted"/>
<accession>A0A5Q2TPD6</accession>
<reference evidence="1 2" key="1">
    <citation type="submission" date="2019-11" db="EMBL/GenBank/DDBJ databases">
        <title>Gracilibacillus salitolerans sp. nov., a moderate halophile isolated from a saline soil in northwest China.</title>
        <authorList>
            <person name="Gan L."/>
        </authorList>
    </citation>
    <scope>NUCLEOTIDE SEQUENCE [LARGE SCALE GENOMIC DNA]</scope>
    <source>
        <strain evidence="1 2">SCU50</strain>
    </source>
</reference>
<evidence type="ECO:0000313" key="2">
    <source>
        <dbReference type="Proteomes" id="UP000339690"/>
    </source>
</evidence>
<dbReference type="EMBL" id="CP045915">
    <property type="protein sequence ID" value="QGH36656.1"/>
    <property type="molecule type" value="Genomic_DNA"/>
</dbReference>
<dbReference type="KEGG" id="grc:GI584_22505"/>
<sequence>MMDGFTEAKKWSNQDFLVYPNQETKEAYDIAKNQFIKAFHATKALF</sequence>
<dbReference type="RefSeq" id="WP_153792695.1">
    <property type="nucleotide sequence ID" value="NZ_CP045915.1"/>
</dbReference>
<gene>
    <name evidence="1" type="ORF">GI584_22505</name>
</gene>
<protein>
    <submittedName>
        <fullName evidence="1">Uncharacterized protein</fullName>
    </submittedName>
</protein>
<name>A0A5Q2TPD6_9BACI</name>
<organism evidence="1 2">
    <name type="scientific">Gracilibacillus salitolerans</name>
    <dbReference type="NCBI Taxonomy" id="2663022"/>
    <lineage>
        <taxon>Bacteria</taxon>
        <taxon>Bacillati</taxon>
        <taxon>Bacillota</taxon>
        <taxon>Bacilli</taxon>
        <taxon>Bacillales</taxon>
        <taxon>Bacillaceae</taxon>
        <taxon>Gracilibacillus</taxon>
    </lineage>
</organism>
<dbReference type="AlphaFoldDB" id="A0A5Q2TPD6"/>